<sequence>MGACRLHGVDYKVKFLNELQVDDITPNTIPMFVRCGDPLVLSWTQLLADANRSYIYYIDDNFWRIRGESPLAMYYRHPLVRKSLEFAVSHAETVIVNSPELAAFVSRYNTRVAVLPAFFDFSLIEGVAQSTSEEIRIGFAGSPSRVDDLDLIEPLIEPVLKKFPQTIFEFAGVLPRGVVPGARVRFFPHTGDYAAYIRFQASRNWAIGLAPLVDHEANRGKTDNKYREYGACRIAGIYSNIPPYTNVVKNYETGILIENRKESWLKALSILAVSPEMRKDMGGTAFNDVKDRYDLHVVSREWARLFKFLDERRSKNIKPLVHGGLGWKKILRKAERYAIYLYISYNDGGIYSVSRKIAKKLRVVS</sequence>
<dbReference type="EMBL" id="CCMZ01000076">
    <property type="protein sequence ID" value="CDX28975.1"/>
    <property type="molecule type" value="Genomic_DNA"/>
</dbReference>
<proteinExistence type="predicted"/>
<organism evidence="1 2">
    <name type="scientific">Mesorhizobium plurifarium</name>
    <dbReference type="NCBI Taxonomy" id="69974"/>
    <lineage>
        <taxon>Bacteria</taxon>
        <taxon>Pseudomonadati</taxon>
        <taxon>Pseudomonadota</taxon>
        <taxon>Alphaproteobacteria</taxon>
        <taxon>Hyphomicrobiales</taxon>
        <taxon>Phyllobacteriaceae</taxon>
        <taxon>Mesorhizobium</taxon>
    </lineage>
</organism>
<dbReference type="Proteomes" id="UP000045285">
    <property type="component" value="Unassembled WGS sequence"/>
</dbReference>
<evidence type="ECO:0000313" key="2">
    <source>
        <dbReference type="Proteomes" id="UP000045285"/>
    </source>
</evidence>
<accession>A0A090GDE0</accession>
<name>A0A090GDE0_MESPL</name>
<dbReference type="GO" id="GO:0016740">
    <property type="term" value="F:transferase activity"/>
    <property type="evidence" value="ECO:0007669"/>
    <property type="project" value="UniProtKB-KW"/>
</dbReference>
<gene>
    <name evidence="1" type="ORF">MPL3356_90120</name>
</gene>
<dbReference type="Gene3D" id="3.40.50.2000">
    <property type="entry name" value="Glycogen Phosphorylase B"/>
    <property type="match status" value="1"/>
</dbReference>
<dbReference type="AlphaFoldDB" id="A0A090GDE0"/>
<protein>
    <submittedName>
        <fullName evidence="1">Glycosyltransferase-like protein</fullName>
    </submittedName>
</protein>
<reference evidence="2" key="1">
    <citation type="submission" date="2014-08" db="EMBL/GenBank/DDBJ databases">
        <authorList>
            <person name="Moulin L."/>
        </authorList>
    </citation>
    <scope>NUCLEOTIDE SEQUENCE [LARGE SCALE GENOMIC DNA]</scope>
</reference>
<evidence type="ECO:0000313" key="1">
    <source>
        <dbReference type="EMBL" id="CDX28975.1"/>
    </source>
</evidence>
<keyword evidence="2" id="KW-1185">Reference proteome</keyword>
<dbReference type="SUPFAM" id="SSF53756">
    <property type="entry name" value="UDP-Glycosyltransferase/glycogen phosphorylase"/>
    <property type="match status" value="1"/>
</dbReference>
<keyword evidence="1" id="KW-0808">Transferase</keyword>